<evidence type="ECO:0000313" key="2">
    <source>
        <dbReference type="Proteomes" id="UP000694409"/>
    </source>
</evidence>
<protein>
    <submittedName>
        <fullName evidence="1">Uncharacterized protein</fullName>
    </submittedName>
</protein>
<dbReference type="Ensembl" id="ENSSCAT00000025250.1">
    <property type="protein sequence ID" value="ENSSCAP00000022669.1"/>
    <property type="gene ID" value="ENSSCAG00000016274.1"/>
</dbReference>
<evidence type="ECO:0000313" key="1">
    <source>
        <dbReference type="Ensembl" id="ENSSCAP00000022669.1"/>
    </source>
</evidence>
<reference evidence="1" key="1">
    <citation type="submission" date="2025-08" db="UniProtKB">
        <authorList>
            <consortium name="Ensembl"/>
        </authorList>
    </citation>
    <scope>IDENTIFICATION</scope>
</reference>
<sequence length="93" mass="10527">RGDTSGSKECIIEYCQCHTKGEVLEGTYINLKKDYRNWLLTTPFLMPFNGTQPCGIQCQSHAHLKKTKNCMILNLGLLNTGIAKIFTQFRSSK</sequence>
<name>A0A8C9NV45_SERCA</name>
<organism evidence="1 2">
    <name type="scientific">Serinus canaria</name>
    <name type="common">Island canary</name>
    <name type="synonym">Fringilla canaria</name>
    <dbReference type="NCBI Taxonomy" id="9135"/>
    <lineage>
        <taxon>Eukaryota</taxon>
        <taxon>Metazoa</taxon>
        <taxon>Chordata</taxon>
        <taxon>Craniata</taxon>
        <taxon>Vertebrata</taxon>
        <taxon>Euteleostomi</taxon>
        <taxon>Archelosauria</taxon>
        <taxon>Archosauria</taxon>
        <taxon>Dinosauria</taxon>
        <taxon>Saurischia</taxon>
        <taxon>Theropoda</taxon>
        <taxon>Coelurosauria</taxon>
        <taxon>Aves</taxon>
        <taxon>Neognathae</taxon>
        <taxon>Neoaves</taxon>
        <taxon>Telluraves</taxon>
        <taxon>Australaves</taxon>
        <taxon>Passeriformes</taxon>
        <taxon>Passeroidea</taxon>
        <taxon>Fringillidae</taxon>
        <taxon>Carduelinae</taxon>
        <taxon>Serinus</taxon>
    </lineage>
</organism>
<accession>A0A8C9NV45</accession>
<reference evidence="1" key="2">
    <citation type="submission" date="2025-09" db="UniProtKB">
        <authorList>
            <consortium name="Ensembl"/>
        </authorList>
    </citation>
    <scope>IDENTIFICATION</scope>
</reference>
<keyword evidence="2" id="KW-1185">Reference proteome</keyword>
<dbReference type="Proteomes" id="UP000694409">
    <property type="component" value="Unassembled WGS sequence"/>
</dbReference>
<proteinExistence type="predicted"/>
<dbReference type="AlphaFoldDB" id="A0A8C9NV45"/>